<organism evidence="1 2">
    <name type="scientific">Verticillium longisporum</name>
    <name type="common">Verticillium dahliae var. longisporum</name>
    <dbReference type="NCBI Taxonomy" id="100787"/>
    <lineage>
        <taxon>Eukaryota</taxon>
        <taxon>Fungi</taxon>
        <taxon>Dikarya</taxon>
        <taxon>Ascomycota</taxon>
        <taxon>Pezizomycotina</taxon>
        <taxon>Sordariomycetes</taxon>
        <taxon>Hypocreomycetidae</taxon>
        <taxon>Glomerellales</taxon>
        <taxon>Plectosphaerellaceae</taxon>
        <taxon>Verticillium</taxon>
    </lineage>
</organism>
<dbReference type="EMBL" id="JAEMWZ010000129">
    <property type="protein sequence ID" value="KAG7134785.1"/>
    <property type="molecule type" value="Genomic_DNA"/>
</dbReference>
<name>A0A8I2ZNL1_VERLO</name>
<dbReference type="Proteomes" id="UP000689129">
    <property type="component" value="Unassembled WGS sequence"/>
</dbReference>
<accession>A0A8I2ZNL1</accession>
<dbReference type="AlphaFoldDB" id="A0A8I2ZNL1"/>
<gene>
    <name evidence="1" type="ORF">HYQ45_007302</name>
</gene>
<evidence type="ECO:0000313" key="1">
    <source>
        <dbReference type="EMBL" id="KAG7134785.1"/>
    </source>
</evidence>
<proteinExistence type="predicted"/>
<comment type="caution">
    <text evidence="1">The sequence shown here is derived from an EMBL/GenBank/DDBJ whole genome shotgun (WGS) entry which is preliminary data.</text>
</comment>
<evidence type="ECO:0000313" key="2">
    <source>
        <dbReference type="Proteomes" id="UP000689129"/>
    </source>
</evidence>
<protein>
    <submittedName>
        <fullName evidence="1">Uncharacterized protein</fullName>
    </submittedName>
</protein>
<reference evidence="1" key="1">
    <citation type="journal article" date="2021" name="Mol. Plant Pathol.">
        <title>A 20-kb lineage-specific genomic region tames virulence in pathogenic amphidiploid Verticillium longisporum.</title>
        <authorList>
            <person name="Harting R."/>
            <person name="Starke J."/>
            <person name="Kusch H."/>
            <person name="Poggeler S."/>
            <person name="Maurus I."/>
            <person name="Schluter R."/>
            <person name="Landesfeind M."/>
            <person name="Bulla I."/>
            <person name="Nowrousian M."/>
            <person name="de Jonge R."/>
            <person name="Stahlhut G."/>
            <person name="Hoff K.J."/>
            <person name="Asshauer K.P."/>
            <person name="Thurmer A."/>
            <person name="Stanke M."/>
            <person name="Daniel R."/>
            <person name="Morgenstern B."/>
            <person name="Thomma B.P.H.J."/>
            <person name="Kronstad J.W."/>
            <person name="Braus-Stromeyer S.A."/>
            <person name="Braus G.H."/>
        </authorList>
    </citation>
    <scope>NUCLEOTIDE SEQUENCE</scope>
    <source>
        <strain evidence="1">Vl32</strain>
    </source>
</reference>
<sequence length="71" mass="7490">MPPGAGIVQSPLRSLAVRCGNLGASTGYVQFDSFTFIVYLFYDCSAGSESTITSPIWIYGAACTLACLNTN</sequence>